<keyword evidence="4 5" id="KW-0472">Membrane</keyword>
<comment type="subcellular location">
    <subcellularLocation>
        <location evidence="1">Membrane</location>
        <topology evidence="1">Single-pass membrane protein</topology>
    </subcellularLocation>
</comment>
<dbReference type="Proteomes" id="UP000799776">
    <property type="component" value="Unassembled WGS sequence"/>
</dbReference>
<evidence type="ECO:0000256" key="5">
    <source>
        <dbReference type="SAM" id="Phobius"/>
    </source>
</evidence>
<sequence length="259" mass="26307">MATSASAATSTAIQTCGWPGHCLGDACSTYNDCDHNWICTDGVCCTLDGVCADPSSSGSTVASTSASISTATKAATATRASSIGSGTITVASTSVASVSSSAILTASTTAAASTSQAQPTPSTDGGLPTSAAIGIGVAIPCAIAVIAGVAIWVWRKRRNGGKQRLRGAATESAERMFGQKAELDADVLQHPTKSNGVVELSAALTPRELASHELPVEAGSVELSELDGTAIAWVSRQQRFSFANATEEMDVAPVDRQRR</sequence>
<dbReference type="GO" id="GO:0071944">
    <property type="term" value="C:cell periphery"/>
    <property type="evidence" value="ECO:0007669"/>
    <property type="project" value="UniProtKB-ARBA"/>
</dbReference>
<accession>A0A9P4I182</accession>
<evidence type="ECO:0000256" key="1">
    <source>
        <dbReference type="ARBA" id="ARBA00004167"/>
    </source>
</evidence>
<dbReference type="OrthoDB" id="5244543at2759"/>
<feature type="transmembrane region" description="Helical" evidence="5">
    <location>
        <begin position="131"/>
        <end position="154"/>
    </location>
</feature>
<reference evidence="6" key="1">
    <citation type="journal article" date="2020" name="Stud. Mycol.">
        <title>101 Dothideomycetes genomes: a test case for predicting lifestyles and emergence of pathogens.</title>
        <authorList>
            <person name="Haridas S."/>
            <person name="Albert R."/>
            <person name="Binder M."/>
            <person name="Bloem J."/>
            <person name="Labutti K."/>
            <person name="Salamov A."/>
            <person name="Andreopoulos B."/>
            <person name="Baker S."/>
            <person name="Barry K."/>
            <person name="Bills G."/>
            <person name="Bluhm B."/>
            <person name="Cannon C."/>
            <person name="Castanera R."/>
            <person name="Culley D."/>
            <person name="Daum C."/>
            <person name="Ezra D."/>
            <person name="Gonzalez J."/>
            <person name="Henrissat B."/>
            <person name="Kuo A."/>
            <person name="Liang C."/>
            <person name="Lipzen A."/>
            <person name="Lutzoni F."/>
            <person name="Magnuson J."/>
            <person name="Mondo S."/>
            <person name="Nolan M."/>
            <person name="Ohm R."/>
            <person name="Pangilinan J."/>
            <person name="Park H.-J."/>
            <person name="Ramirez L."/>
            <person name="Alfaro M."/>
            <person name="Sun H."/>
            <person name="Tritt A."/>
            <person name="Yoshinaga Y."/>
            <person name="Zwiers L.-H."/>
            <person name="Turgeon B."/>
            <person name="Goodwin S."/>
            <person name="Spatafora J."/>
            <person name="Crous P."/>
            <person name="Grigoriev I."/>
        </authorList>
    </citation>
    <scope>NUCLEOTIDE SEQUENCE</scope>
    <source>
        <strain evidence="6">CBS 121410</strain>
    </source>
</reference>
<keyword evidence="2 5" id="KW-0812">Transmembrane</keyword>
<evidence type="ECO:0000256" key="3">
    <source>
        <dbReference type="ARBA" id="ARBA00022989"/>
    </source>
</evidence>
<comment type="caution">
    <text evidence="6">The sequence shown here is derived from an EMBL/GenBank/DDBJ whole genome shotgun (WGS) entry which is preliminary data.</text>
</comment>
<organism evidence="6 7">
    <name type="scientific">Saccharata proteae CBS 121410</name>
    <dbReference type="NCBI Taxonomy" id="1314787"/>
    <lineage>
        <taxon>Eukaryota</taxon>
        <taxon>Fungi</taxon>
        <taxon>Dikarya</taxon>
        <taxon>Ascomycota</taxon>
        <taxon>Pezizomycotina</taxon>
        <taxon>Dothideomycetes</taxon>
        <taxon>Dothideomycetes incertae sedis</taxon>
        <taxon>Botryosphaeriales</taxon>
        <taxon>Saccharataceae</taxon>
        <taxon>Saccharata</taxon>
    </lineage>
</organism>
<keyword evidence="3 5" id="KW-1133">Transmembrane helix</keyword>
<dbReference type="EMBL" id="ML978712">
    <property type="protein sequence ID" value="KAF2091193.1"/>
    <property type="molecule type" value="Genomic_DNA"/>
</dbReference>
<protein>
    <submittedName>
        <fullName evidence="6">Uncharacterized protein</fullName>
    </submittedName>
</protein>
<evidence type="ECO:0000313" key="7">
    <source>
        <dbReference type="Proteomes" id="UP000799776"/>
    </source>
</evidence>
<dbReference type="PANTHER" id="PTHR15549">
    <property type="entry name" value="PAIRED IMMUNOGLOBULIN-LIKE TYPE 2 RECEPTOR"/>
    <property type="match status" value="1"/>
</dbReference>
<evidence type="ECO:0000313" key="6">
    <source>
        <dbReference type="EMBL" id="KAF2091193.1"/>
    </source>
</evidence>
<gene>
    <name evidence="6" type="ORF">K490DRAFT_54089</name>
</gene>
<evidence type="ECO:0000256" key="4">
    <source>
        <dbReference type="ARBA" id="ARBA00023136"/>
    </source>
</evidence>
<keyword evidence="7" id="KW-1185">Reference proteome</keyword>
<proteinExistence type="predicted"/>
<name>A0A9P4I182_9PEZI</name>
<evidence type="ECO:0000256" key="2">
    <source>
        <dbReference type="ARBA" id="ARBA00022692"/>
    </source>
</evidence>
<dbReference type="AlphaFoldDB" id="A0A9P4I182"/>
<dbReference type="InterPro" id="IPR051694">
    <property type="entry name" value="Immunoregulatory_rcpt-like"/>
</dbReference>
<dbReference type="GO" id="GO:0016020">
    <property type="term" value="C:membrane"/>
    <property type="evidence" value="ECO:0007669"/>
    <property type="project" value="UniProtKB-SubCell"/>
</dbReference>